<accession>A0A9E2KEY5</accession>
<feature type="transmembrane region" description="Helical" evidence="2">
    <location>
        <begin position="58"/>
        <end position="79"/>
    </location>
</feature>
<keyword evidence="2" id="KW-1133">Transmembrane helix</keyword>
<comment type="caution">
    <text evidence="3">The sequence shown here is derived from an EMBL/GenBank/DDBJ whole genome shotgun (WGS) entry which is preliminary data.</text>
</comment>
<feature type="transmembrane region" description="Helical" evidence="2">
    <location>
        <begin position="25"/>
        <end position="46"/>
    </location>
</feature>
<organism evidence="3 4">
    <name type="scientific">Candidatus Bacteroides intestinipullorum</name>
    <dbReference type="NCBI Taxonomy" id="2838471"/>
    <lineage>
        <taxon>Bacteria</taxon>
        <taxon>Pseudomonadati</taxon>
        <taxon>Bacteroidota</taxon>
        <taxon>Bacteroidia</taxon>
        <taxon>Bacteroidales</taxon>
        <taxon>Bacteroidaceae</taxon>
        <taxon>Bacteroides</taxon>
    </lineage>
</organism>
<reference evidence="3" key="1">
    <citation type="journal article" date="2021" name="PeerJ">
        <title>Extensive microbial diversity within the chicken gut microbiome revealed by metagenomics and culture.</title>
        <authorList>
            <person name="Gilroy R."/>
            <person name="Ravi A."/>
            <person name="Getino M."/>
            <person name="Pursley I."/>
            <person name="Horton D.L."/>
            <person name="Alikhan N.F."/>
            <person name="Baker D."/>
            <person name="Gharbi K."/>
            <person name="Hall N."/>
            <person name="Watson M."/>
            <person name="Adriaenssens E.M."/>
            <person name="Foster-Nyarko E."/>
            <person name="Jarju S."/>
            <person name="Secka A."/>
            <person name="Antonio M."/>
            <person name="Oren A."/>
            <person name="Chaudhuri R.R."/>
            <person name="La Ragione R."/>
            <person name="Hildebrand F."/>
            <person name="Pallen M.J."/>
        </authorList>
    </citation>
    <scope>NUCLEOTIDE SEQUENCE</scope>
    <source>
        <strain evidence="3">B3-3758</strain>
    </source>
</reference>
<name>A0A9E2KEY5_9BACE</name>
<dbReference type="AlphaFoldDB" id="A0A9E2KEY5"/>
<evidence type="ECO:0000256" key="2">
    <source>
        <dbReference type="SAM" id="Phobius"/>
    </source>
</evidence>
<keyword evidence="2" id="KW-0472">Membrane</keyword>
<evidence type="ECO:0000256" key="1">
    <source>
        <dbReference type="SAM" id="MobiDB-lite"/>
    </source>
</evidence>
<gene>
    <name evidence="3" type="ORF">H9791_03520</name>
</gene>
<keyword evidence="2" id="KW-0812">Transmembrane</keyword>
<dbReference type="EMBL" id="JAHLFO010000040">
    <property type="protein sequence ID" value="MBU3813563.1"/>
    <property type="molecule type" value="Genomic_DNA"/>
</dbReference>
<proteinExistence type="predicted"/>
<evidence type="ECO:0000313" key="3">
    <source>
        <dbReference type="EMBL" id="MBU3813563.1"/>
    </source>
</evidence>
<reference evidence="3" key="2">
    <citation type="submission" date="2021-04" db="EMBL/GenBank/DDBJ databases">
        <authorList>
            <person name="Gilroy R."/>
        </authorList>
    </citation>
    <scope>NUCLEOTIDE SEQUENCE</scope>
    <source>
        <strain evidence="3">B3-3758</strain>
    </source>
</reference>
<dbReference type="Proteomes" id="UP000824236">
    <property type="component" value="Unassembled WGS sequence"/>
</dbReference>
<protein>
    <submittedName>
        <fullName evidence="3">Uncharacterized protein</fullName>
    </submittedName>
</protein>
<feature type="region of interest" description="Disordered" evidence="1">
    <location>
        <begin position="1"/>
        <end position="20"/>
    </location>
</feature>
<feature type="compositionally biased region" description="Basic and acidic residues" evidence="1">
    <location>
        <begin position="9"/>
        <end position="20"/>
    </location>
</feature>
<sequence length="80" mass="8905">MGNFSNQQKAKEEAKERDKTRREKLAGYFYDSSKVILAGVVVGGLAPLFSKPEIELNYYIIIAGIMATVLLAWIGNNILK</sequence>
<evidence type="ECO:0000313" key="4">
    <source>
        <dbReference type="Proteomes" id="UP000824236"/>
    </source>
</evidence>